<organism evidence="4 5">
    <name type="scientific">Fulvivirga lutea</name>
    <dbReference type="NCBI Taxonomy" id="2810512"/>
    <lineage>
        <taxon>Bacteria</taxon>
        <taxon>Pseudomonadati</taxon>
        <taxon>Bacteroidota</taxon>
        <taxon>Cytophagia</taxon>
        <taxon>Cytophagales</taxon>
        <taxon>Fulvivirgaceae</taxon>
        <taxon>Fulvivirga</taxon>
    </lineage>
</organism>
<name>A0A974WFP1_9BACT</name>
<dbReference type="SUPFAM" id="SSF53335">
    <property type="entry name" value="S-adenosyl-L-methionine-dependent methyltransferases"/>
    <property type="match status" value="1"/>
</dbReference>
<dbReference type="PANTHER" id="PTHR43397">
    <property type="entry name" value="ERGOTHIONEINE BIOSYNTHESIS PROTEIN 1"/>
    <property type="match status" value="1"/>
</dbReference>
<dbReference type="Pfam" id="PF10017">
    <property type="entry name" value="Methyltransf_33"/>
    <property type="match status" value="1"/>
</dbReference>
<dbReference type="InterPro" id="IPR019257">
    <property type="entry name" value="MeTrfase_dom"/>
</dbReference>
<evidence type="ECO:0000313" key="4">
    <source>
        <dbReference type="EMBL" id="QSE97381.1"/>
    </source>
</evidence>
<dbReference type="InterPro" id="IPR051128">
    <property type="entry name" value="EgtD_Methyltrsf_superfamily"/>
</dbReference>
<evidence type="ECO:0000256" key="2">
    <source>
        <dbReference type="ARBA" id="ARBA00022679"/>
    </source>
</evidence>
<sequence length="316" mass="36210">MIETKTSQFAIDVLNGLKETPKRLPSKYFYDKKGDKLFQDIMKLDEYYLTRTEYSIFESNKQGILAAFSNGVNEFNLIEFGAGDGYKTKVLLRHFQEEGAHFTYMPIDISGNVLRILEEALKDEMPDLHVQPKQNDYFKALKDLQDSPNRNVVLFLGSNIGNFTGDQANKFLKELNDSLNPGDLLFIGFDLKKNPDVILAAYNDSKGVTKEFNMNLLDRINHELDGHFDRSKFLHKPIYNPMTGTTSSFLVSTEKQSVSVVDETFHFEAWEAIHMEISQKYDQPMIEQLAADSGFEIVGGFTDDKKYFLNSVWRKG</sequence>
<keyword evidence="1 4" id="KW-0489">Methyltransferase</keyword>
<dbReference type="NCBIfam" id="TIGR03438">
    <property type="entry name" value="egtD_ergothio"/>
    <property type="match status" value="1"/>
</dbReference>
<dbReference type="PANTHER" id="PTHR43397:SF1">
    <property type="entry name" value="ERGOTHIONEINE BIOSYNTHESIS PROTEIN 1"/>
    <property type="match status" value="1"/>
</dbReference>
<dbReference type="InterPro" id="IPR035094">
    <property type="entry name" value="EgtD"/>
</dbReference>
<proteinExistence type="predicted"/>
<dbReference type="Gene3D" id="3.40.50.150">
    <property type="entry name" value="Vaccinia Virus protein VP39"/>
    <property type="match status" value="1"/>
</dbReference>
<dbReference type="RefSeq" id="WP_205721892.1">
    <property type="nucleotide sequence ID" value="NZ_CP070608.1"/>
</dbReference>
<protein>
    <submittedName>
        <fullName evidence="4">L-histidine N(Alpha)-methyltransferase</fullName>
        <ecNumber evidence="4">2.1.1.44</ecNumber>
    </submittedName>
</protein>
<reference evidence="4" key="1">
    <citation type="submission" date="2021-02" db="EMBL/GenBank/DDBJ databases">
        <title>Fulvivirga sp. S481 isolated from sea water.</title>
        <authorList>
            <person name="Bae S.S."/>
            <person name="Baek K."/>
        </authorList>
    </citation>
    <scope>NUCLEOTIDE SEQUENCE</scope>
    <source>
        <strain evidence="4">S481</strain>
    </source>
</reference>
<dbReference type="Proteomes" id="UP000662783">
    <property type="component" value="Chromosome"/>
</dbReference>
<dbReference type="EC" id="2.1.1.44" evidence="4"/>
<dbReference type="InterPro" id="IPR029063">
    <property type="entry name" value="SAM-dependent_MTases_sf"/>
</dbReference>
<dbReference type="KEGG" id="fuv:JR347_17640"/>
<dbReference type="GO" id="GO:0032259">
    <property type="term" value="P:methylation"/>
    <property type="evidence" value="ECO:0007669"/>
    <property type="project" value="UniProtKB-KW"/>
</dbReference>
<dbReference type="EMBL" id="CP070608">
    <property type="protein sequence ID" value="QSE97381.1"/>
    <property type="molecule type" value="Genomic_DNA"/>
</dbReference>
<keyword evidence="2 4" id="KW-0808">Transferase</keyword>
<gene>
    <name evidence="4" type="primary">egtD</name>
    <name evidence="4" type="ORF">JR347_17640</name>
</gene>
<dbReference type="InterPro" id="IPR017804">
    <property type="entry name" value="MeTrfase_EgtD-like"/>
</dbReference>
<evidence type="ECO:0000256" key="1">
    <source>
        <dbReference type="ARBA" id="ARBA00022603"/>
    </source>
</evidence>
<dbReference type="AlphaFoldDB" id="A0A974WFP1"/>
<feature type="domain" description="Histidine-specific methyltransferase SAM-dependent" evidence="3">
    <location>
        <begin position="11"/>
        <end position="314"/>
    </location>
</feature>
<evidence type="ECO:0000259" key="3">
    <source>
        <dbReference type="Pfam" id="PF10017"/>
    </source>
</evidence>
<dbReference type="PIRSF" id="PIRSF018005">
    <property type="entry name" value="UCP018005"/>
    <property type="match status" value="1"/>
</dbReference>
<accession>A0A974WFP1</accession>
<keyword evidence="5" id="KW-1185">Reference proteome</keyword>
<dbReference type="GO" id="GO:0052706">
    <property type="term" value="F:L-histidine N(alpha)-methyltransferase activity"/>
    <property type="evidence" value="ECO:0007669"/>
    <property type="project" value="UniProtKB-EC"/>
</dbReference>
<evidence type="ECO:0000313" key="5">
    <source>
        <dbReference type="Proteomes" id="UP000662783"/>
    </source>
</evidence>